<evidence type="ECO:0000313" key="3">
    <source>
        <dbReference type="EMBL" id="NNU80431.1"/>
    </source>
</evidence>
<dbReference type="EMBL" id="JABFBC010000001">
    <property type="protein sequence ID" value="NNU80431.1"/>
    <property type="molecule type" value="Genomic_DNA"/>
</dbReference>
<accession>A0A849L2K7</accession>
<organism evidence="3 4">
    <name type="scientific">Halovulum dunhuangense</name>
    <dbReference type="NCBI Taxonomy" id="1505036"/>
    <lineage>
        <taxon>Bacteria</taxon>
        <taxon>Pseudomonadati</taxon>
        <taxon>Pseudomonadota</taxon>
        <taxon>Alphaproteobacteria</taxon>
        <taxon>Rhodobacterales</taxon>
        <taxon>Paracoccaceae</taxon>
        <taxon>Halovulum</taxon>
    </lineage>
</organism>
<feature type="domain" description="Beta-lactamase-related" evidence="2">
    <location>
        <begin position="190"/>
        <end position="517"/>
    </location>
</feature>
<dbReference type="InterPro" id="IPR050491">
    <property type="entry name" value="AmpC-like"/>
</dbReference>
<dbReference type="InterPro" id="IPR012338">
    <property type="entry name" value="Beta-lactam/transpept-like"/>
</dbReference>
<dbReference type="InterPro" id="IPR001466">
    <property type="entry name" value="Beta-lactam-related"/>
</dbReference>
<evidence type="ECO:0000259" key="2">
    <source>
        <dbReference type="Pfam" id="PF00144"/>
    </source>
</evidence>
<dbReference type="SUPFAM" id="SSF56601">
    <property type="entry name" value="beta-lactamase/transpeptidase-like"/>
    <property type="match status" value="1"/>
</dbReference>
<protein>
    <submittedName>
        <fullName evidence="3">Beta-lactamase family protein</fullName>
    </submittedName>
</protein>
<dbReference type="Pfam" id="PF00144">
    <property type="entry name" value="Beta-lactamase"/>
    <property type="match status" value="1"/>
</dbReference>
<dbReference type="AlphaFoldDB" id="A0A849L2K7"/>
<dbReference type="RefSeq" id="WP_171324190.1">
    <property type="nucleotide sequence ID" value="NZ_JABFBC010000001.1"/>
</dbReference>
<keyword evidence="4" id="KW-1185">Reference proteome</keyword>
<dbReference type="Gene3D" id="3.40.710.10">
    <property type="entry name" value="DD-peptidase/beta-lactamase superfamily"/>
    <property type="match status" value="1"/>
</dbReference>
<dbReference type="PANTHER" id="PTHR46825:SF15">
    <property type="entry name" value="BETA-LACTAMASE-RELATED DOMAIN-CONTAINING PROTEIN"/>
    <property type="match status" value="1"/>
</dbReference>
<name>A0A849L2K7_9RHOB</name>
<dbReference type="Proteomes" id="UP000572377">
    <property type="component" value="Unassembled WGS sequence"/>
</dbReference>
<proteinExistence type="predicted"/>
<evidence type="ECO:0000256" key="1">
    <source>
        <dbReference type="SAM" id="SignalP"/>
    </source>
</evidence>
<feature type="signal peptide" evidence="1">
    <location>
        <begin position="1"/>
        <end position="24"/>
    </location>
</feature>
<gene>
    <name evidence="3" type="ORF">HMH01_08255</name>
</gene>
<feature type="chain" id="PRO_5032742477" evidence="1">
    <location>
        <begin position="25"/>
        <end position="645"/>
    </location>
</feature>
<dbReference type="PANTHER" id="PTHR46825">
    <property type="entry name" value="D-ALANYL-D-ALANINE-CARBOXYPEPTIDASE/ENDOPEPTIDASE AMPH"/>
    <property type="match status" value="1"/>
</dbReference>
<evidence type="ECO:0000313" key="4">
    <source>
        <dbReference type="Proteomes" id="UP000572377"/>
    </source>
</evidence>
<sequence length="645" mass="68497">MKNLLLSTFIAAAALVGATGSAMAKDQTMHRWTDPMNRFSLVRPDGWQIDMSGPMVALSSPEGDIALWFGLSEAADPAEAVAAAWDTVGEPAAAPQAVVPAPPRDGFEAAIAFVYPPEGDTIRQAVVESVDGRLHMTLIRGRMAALERRGAQVNIAVTGFRPSDAAAIDLSGATPDALAAEDLDALGAYVRDNLARFDLPGAVVAVVQGGEVRLLRGFGVRALGGDDPMTPDTRLMIGSVGKTMTTLVMARLVEDGRLSWDQPVRSILPGFAVADPELSETITVQNLVCACSGVPRRDMEFLFNADSLDAETVIGSLAGFEFFTGFGEAFQYSNQLVATGGWVAAAADGAEWGGLDAGHARVLEDRLFAPLGMSRSTLDFGMVAADDDAAVPHAPNGLGRRSALPLETEAALLAVAPAGAHWSTGADMARYLRALLALGGGDGIIRPDSFAHLTTPQVPVSASMSYGLGWFVEDWRGQRLIHHAGNTFGFTSELAFLPEAGAGIVILTNAGRANDFVQAVRARFLELLFDLPETHHAGAMIARAEADRRAGAWAQAQPVPPETAGAAEGRYRSGVLDEVTLRREGDRLLFDIGEFAGEVRVDPQRPDRWIIWDGPLFTRPLVFDPVAGSLVFGEGAARYVFEVVR</sequence>
<comment type="caution">
    <text evidence="3">The sequence shown here is derived from an EMBL/GenBank/DDBJ whole genome shotgun (WGS) entry which is preliminary data.</text>
</comment>
<keyword evidence="1" id="KW-0732">Signal</keyword>
<reference evidence="3 4" key="1">
    <citation type="submission" date="2020-05" db="EMBL/GenBank/DDBJ databases">
        <title>Gimesia benthica sp. nov., a novel planctomycete isolated from a deep-sea water sample of the Northwest Indian Ocean.</title>
        <authorList>
            <person name="Wang J."/>
            <person name="Ruan C."/>
            <person name="Song L."/>
            <person name="Zhu Y."/>
            <person name="Li A."/>
            <person name="Zheng X."/>
            <person name="Wang L."/>
            <person name="Lu Z."/>
            <person name="Huang Y."/>
            <person name="Du W."/>
            <person name="Zhou Y."/>
            <person name="Huang L."/>
            <person name="Dai X."/>
        </authorList>
    </citation>
    <scope>NUCLEOTIDE SEQUENCE [LARGE SCALE GENOMIC DNA]</scope>
    <source>
        <strain evidence="3 4">YYQ-30</strain>
    </source>
</reference>